<reference evidence="5" key="1">
    <citation type="submission" date="2020-04" db="EMBL/GenBank/DDBJ databases">
        <authorList>
            <person name="Alioto T."/>
            <person name="Alioto T."/>
            <person name="Gomez Garrido J."/>
        </authorList>
    </citation>
    <scope>NUCLEOTIDE SEQUENCE</scope>
    <source>
        <strain evidence="5">A484AB</strain>
    </source>
</reference>
<sequence>MDQNQNCHKNNEFLFKVLIIGDVAVGKSSIMKRFAENVFDRKYGSTIGVDFKTKKLKLGGKAVKLQIWDTAGHERFRSITSAFYRGAHGIVLVYDVTRMETFTNIPKWLQELDLQDYNCTVKILFGNKSDLSSERDVPRETAFKYADSNNMFLFETSAKTGNSVNEAFEHLVSRMLVAFHEAESTATKPILSGDLSTCILSEQEKIIAGSGCSC</sequence>
<keyword evidence="3" id="KW-0342">GTP-binding</keyword>
<evidence type="ECO:0000256" key="4">
    <source>
        <dbReference type="ARBA" id="ARBA00023136"/>
    </source>
</evidence>
<dbReference type="GO" id="GO:0012505">
    <property type="term" value="C:endomembrane system"/>
    <property type="evidence" value="ECO:0007669"/>
    <property type="project" value="UniProtKB-SubCell"/>
</dbReference>
<keyword evidence="6" id="KW-1185">Reference proteome</keyword>
<dbReference type="SUPFAM" id="SSF52540">
    <property type="entry name" value="P-loop containing nucleoside triphosphate hydrolases"/>
    <property type="match status" value="1"/>
</dbReference>
<dbReference type="PROSITE" id="PS51420">
    <property type="entry name" value="RHO"/>
    <property type="match status" value="1"/>
</dbReference>
<keyword evidence="2" id="KW-0547">Nucleotide-binding</keyword>
<evidence type="ECO:0000313" key="5">
    <source>
        <dbReference type="EMBL" id="CAB4044514.1"/>
    </source>
</evidence>
<accession>A0A7D9MAA9</accession>
<dbReference type="NCBIfam" id="TIGR00231">
    <property type="entry name" value="small_GTP"/>
    <property type="match status" value="1"/>
</dbReference>
<evidence type="ECO:0000256" key="3">
    <source>
        <dbReference type="ARBA" id="ARBA00023134"/>
    </source>
</evidence>
<dbReference type="SMART" id="SM00176">
    <property type="entry name" value="RAN"/>
    <property type="match status" value="1"/>
</dbReference>
<dbReference type="InterPro" id="IPR005225">
    <property type="entry name" value="Small_GTP-bd"/>
</dbReference>
<dbReference type="Gene3D" id="3.40.50.300">
    <property type="entry name" value="P-loop containing nucleotide triphosphate hydrolases"/>
    <property type="match status" value="1"/>
</dbReference>
<dbReference type="SMART" id="SM00174">
    <property type="entry name" value="RHO"/>
    <property type="match status" value="1"/>
</dbReference>
<dbReference type="PANTHER" id="PTHR47977">
    <property type="entry name" value="RAS-RELATED PROTEIN RAB"/>
    <property type="match status" value="1"/>
</dbReference>
<comment type="caution">
    <text evidence="5">The sequence shown here is derived from an EMBL/GenBank/DDBJ whole genome shotgun (WGS) entry which is preliminary data.</text>
</comment>
<organism evidence="5 6">
    <name type="scientific">Paramuricea clavata</name>
    <name type="common">Red gorgonian</name>
    <name type="synonym">Violescent sea-whip</name>
    <dbReference type="NCBI Taxonomy" id="317549"/>
    <lineage>
        <taxon>Eukaryota</taxon>
        <taxon>Metazoa</taxon>
        <taxon>Cnidaria</taxon>
        <taxon>Anthozoa</taxon>
        <taxon>Octocorallia</taxon>
        <taxon>Malacalcyonacea</taxon>
        <taxon>Plexauridae</taxon>
        <taxon>Paramuricea</taxon>
    </lineage>
</organism>
<dbReference type="InterPro" id="IPR001806">
    <property type="entry name" value="Small_GTPase"/>
</dbReference>
<dbReference type="GO" id="GO:0005525">
    <property type="term" value="F:GTP binding"/>
    <property type="evidence" value="ECO:0007669"/>
    <property type="project" value="UniProtKB-KW"/>
</dbReference>
<dbReference type="InterPro" id="IPR027417">
    <property type="entry name" value="P-loop_NTPase"/>
</dbReference>
<gene>
    <name evidence="5" type="ORF">PACLA_8A049874</name>
</gene>
<dbReference type="OrthoDB" id="9989112at2759"/>
<proteinExistence type="predicted"/>
<evidence type="ECO:0000313" key="6">
    <source>
        <dbReference type="Proteomes" id="UP001152795"/>
    </source>
</evidence>
<dbReference type="SMART" id="SM00175">
    <property type="entry name" value="RAB"/>
    <property type="match status" value="1"/>
</dbReference>
<evidence type="ECO:0000256" key="2">
    <source>
        <dbReference type="ARBA" id="ARBA00022741"/>
    </source>
</evidence>
<dbReference type="PROSITE" id="PS51419">
    <property type="entry name" value="RAB"/>
    <property type="match status" value="1"/>
</dbReference>
<dbReference type="Proteomes" id="UP001152795">
    <property type="component" value="Unassembled WGS sequence"/>
</dbReference>
<evidence type="ECO:0000256" key="1">
    <source>
        <dbReference type="ARBA" id="ARBA00004308"/>
    </source>
</evidence>
<keyword evidence="4" id="KW-0472">Membrane</keyword>
<dbReference type="AlphaFoldDB" id="A0A7D9MAA9"/>
<dbReference type="FunFam" id="3.40.50.300:FF:000586">
    <property type="entry name" value="Rab family GTPase"/>
    <property type="match status" value="1"/>
</dbReference>
<protein>
    <submittedName>
        <fullName evidence="5">Ras-related Rab-1A</fullName>
    </submittedName>
</protein>
<name>A0A7D9MAA9_PARCT</name>
<dbReference type="EMBL" id="CACRXK020035238">
    <property type="protein sequence ID" value="CAB4044514.1"/>
    <property type="molecule type" value="Genomic_DNA"/>
</dbReference>
<dbReference type="SMART" id="SM00173">
    <property type="entry name" value="RAS"/>
    <property type="match status" value="1"/>
</dbReference>
<dbReference type="PRINTS" id="PR00449">
    <property type="entry name" value="RASTRNSFRMNG"/>
</dbReference>
<dbReference type="Pfam" id="PF00071">
    <property type="entry name" value="Ras"/>
    <property type="match status" value="1"/>
</dbReference>
<dbReference type="InterPro" id="IPR050227">
    <property type="entry name" value="Rab"/>
</dbReference>
<dbReference type="PROSITE" id="PS51421">
    <property type="entry name" value="RAS"/>
    <property type="match status" value="1"/>
</dbReference>
<dbReference type="GO" id="GO:0003924">
    <property type="term" value="F:GTPase activity"/>
    <property type="evidence" value="ECO:0007669"/>
    <property type="project" value="InterPro"/>
</dbReference>
<comment type="subcellular location">
    <subcellularLocation>
        <location evidence="1">Endomembrane system</location>
    </subcellularLocation>
</comment>
<dbReference type="CDD" id="cd00154">
    <property type="entry name" value="Rab"/>
    <property type="match status" value="1"/>
</dbReference>